<evidence type="ECO:0000256" key="1">
    <source>
        <dbReference type="SAM" id="Coils"/>
    </source>
</evidence>
<dbReference type="EMBL" id="JALKII010000011">
    <property type="protein sequence ID" value="MCK0538658.1"/>
    <property type="molecule type" value="Genomic_DNA"/>
</dbReference>
<proteinExistence type="predicted"/>
<keyword evidence="1" id="KW-0175">Coiled coil</keyword>
<comment type="caution">
    <text evidence="2">The sequence shown here is derived from an EMBL/GenBank/DDBJ whole genome shotgun (WGS) entry which is preliminary data.</text>
</comment>
<accession>A0ABT0EA00</accession>
<protein>
    <submittedName>
        <fullName evidence="2">Uncharacterized protein</fullName>
    </submittedName>
</protein>
<evidence type="ECO:0000313" key="3">
    <source>
        <dbReference type="Proteomes" id="UP001165524"/>
    </source>
</evidence>
<feature type="coiled-coil region" evidence="1">
    <location>
        <begin position="208"/>
        <end position="235"/>
    </location>
</feature>
<dbReference type="RefSeq" id="WP_246953486.1">
    <property type="nucleotide sequence ID" value="NZ_JALKII010000011.1"/>
</dbReference>
<dbReference type="Proteomes" id="UP001165524">
    <property type="component" value="Unassembled WGS sequence"/>
</dbReference>
<organism evidence="2 3">
    <name type="scientific">Alcanivorax quisquiliarum</name>
    <dbReference type="NCBI Taxonomy" id="2933565"/>
    <lineage>
        <taxon>Bacteria</taxon>
        <taxon>Pseudomonadati</taxon>
        <taxon>Pseudomonadota</taxon>
        <taxon>Gammaproteobacteria</taxon>
        <taxon>Oceanospirillales</taxon>
        <taxon>Alcanivoracaceae</taxon>
        <taxon>Alcanivorax</taxon>
    </lineage>
</organism>
<name>A0ABT0EA00_9GAMM</name>
<keyword evidence="3" id="KW-1185">Reference proteome</keyword>
<sequence length="442" mass="47009">MPLPLILVGAAVVAGGYGAKKAFDATSDYNEANRIKSDTTTSLKGAENALKRSRNQAVQAFEDLGSLKLSVYENSLTPFIHNFNKIKAIQHDELANYAPNLEIVSAGEYSQLEIFTLEAQDVIKGGIAALGSGGLVGLAAYGGVGFLGSASTGAAISGLSGVAATNATLAWFGFGSIASGGLGVAGGTAILGGIVAGPVLAVGGMMAAAKAAEAAENARANHKKAQLAISEMNLARTTSDGIRKRTEQIRDVLNELNDAFQPLLAGLTTLVEKEGPRQAKQRQSKVSSILIDLAKQETTLDFYLNSRKGFWNKVRYFFLSNPYEARFLAQSKTVFSRCANELSDEEISIREPTKKLSEKAAKSLFFSYKNELESVSARISEDKIVYDLMSDADKKGVFMALSIAKVIKDICATPIINEDGILSSKSRSIVDQARSELTALTK</sequence>
<gene>
    <name evidence="2" type="ORF">MU846_13165</name>
</gene>
<evidence type="ECO:0000313" key="2">
    <source>
        <dbReference type="EMBL" id="MCK0538658.1"/>
    </source>
</evidence>
<reference evidence="2" key="1">
    <citation type="submission" date="2022-04" db="EMBL/GenBank/DDBJ databases">
        <title>Alcanivorax sp. CY1518 draft genome sequence.</title>
        <authorList>
            <person name="Zhao G."/>
            <person name="An M."/>
        </authorList>
    </citation>
    <scope>NUCLEOTIDE SEQUENCE</scope>
    <source>
        <strain evidence="2">CY1518</strain>
    </source>
</reference>